<dbReference type="CDD" id="cd23337">
    <property type="entry name" value="beta-trefoil_FSCN_rpt4"/>
    <property type="match status" value="1"/>
</dbReference>
<keyword evidence="4 6" id="KW-0009">Actin-binding</keyword>
<dbReference type="InterPro" id="IPR010431">
    <property type="entry name" value="Fascin"/>
</dbReference>
<dbReference type="FunFam" id="2.80.10.50:FF:000015">
    <property type="entry name" value="Fascin"/>
    <property type="match status" value="1"/>
</dbReference>
<dbReference type="GeneID" id="136823444"/>
<evidence type="ECO:0000313" key="9">
    <source>
        <dbReference type="Proteomes" id="UP000594262"/>
    </source>
</evidence>
<feature type="domain" description="Fascin-like" evidence="7">
    <location>
        <begin position="276"/>
        <end position="383"/>
    </location>
</feature>
<dbReference type="AlphaFoldDB" id="A0A7M5XEA3"/>
<comment type="similarity">
    <text evidence="2 6">Belongs to the fascin family.</text>
</comment>
<organism evidence="8 9">
    <name type="scientific">Clytia hemisphaerica</name>
    <dbReference type="NCBI Taxonomy" id="252671"/>
    <lineage>
        <taxon>Eukaryota</taxon>
        <taxon>Metazoa</taxon>
        <taxon>Cnidaria</taxon>
        <taxon>Hydrozoa</taxon>
        <taxon>Hydroidolina</taxon>
        <taxon>Leptothecata</taxon>
        <taxon>Obeliida</taxon>
        <taxon>Clytiidae</taxon>
        <taxon>Clytia</taxon>
    </lineage>
</organism>
<dbReference type="Gene3D" id="2.80.10.50">
    <property type="match status" value="4"/>
</dbReference>
<protein>
    <recommendedName>
        <fullName evidence="6">Fascin</fullName>
    </recommendedName>
</protein>
<dbReference type="OrthoDB" id="10259868at2759"/>
<evidence type="ECO:0000256" key="4">
    <source>
        <dbReference type="ARBA" id="ARBA00023203"/>
    </source>
</evidence>
<reference evidence="8" key="1">
    <citation type="submission" date="2021-01" db="UniProtKB">
        <authorList>
            <consortium name="EnsemblMetazoa"/>
        </authorList>
    </citation>
    <scope>IDENTIFICATION</scope>
</reference>
<dbReference type="GO" id="GO:0016477">
    <property type="term" value="P:cell migration"/>
    <property type="evidence" value="ECO:0007669"/>
    <property type="project" value="TreeGrafter"/>
</dbReference>
<dbReference type="PANTHER" id="PTHR10551:SF9">
    <property type="entry name" value="FASCIN-2"/>
    <property type="match status" value="1"/>
</dbReference>
<comment type="subcellular location">
    <subcellularLocation>
        <location evidence="1 6">Cytoplasm</location>
        <location evidence="1 6">Cytoskeleton</location>
    </subcellularLocation>
</comment>
<proteinExistence type="inferred from homology"/>
<dbReference type="SUPFAM" id="SSF50405">
    <property type="entry name" value="Actin-crosslinking proteins"/>
    <property type="match status" value="4"/>
</dbReference>
<dbReference type="FunFam" id="2.80.10.50:FF:000008">
    <property type="entry name" value="Fascin"/>
    <property type="match status" value="1"/>
</dbReference>
<dbReference type="InterPro" id="IPR024703">
    <property type="entry name" value="Fascin_metazoans"/>
</dbReference>
<feature type="domain" description="Fascin-like" evidence="7">
    <location>
        <begin position="32"/>
        <end position="141"/>
    </location>
</feature>
<feature type="domain" description="Fascin-like" evidence="7">
    <location>
        <begin position="405"/>
        <end position="506"/>
    </location>
</feature>
<dbReference type="CDD" id="cd23334">
    <property type="entry name" value="beta-trefoil_FSCN_rpt1"/>
    <property type="match status" value="1"/>
</dbReference>
<dbReference type="Pfam" id="PF06268">
    <property type="entry name" value="Fascin"/>
    <property type="match status" value="4"/>
</dbReference>
<dbReference type="InterPro" id="IPR008999">
    <property type="entry name" value="Actin-crosslinking"/>
</dbReference>
<evidence type="ECO:0000256" key="1">
    <source>
        <dbReference type="ARBA" id="ARBA00004245"/>
    </source>
</evidence>
<evidence type="ECO:0000256" key="6">
    <source>
        <dbReference type="PIRNR" id="PIRNR005682"/>
    </source>
</evidence>
<evidence type="ECO:0000256" key="2">
    <source>
        <dbReference type="ARBA" id="ARBA00007415"/>
    </source>
</evidence>
<feature type="domain" description="Fascin-like" evidence="7">
    <location>
        <begin position="152"/>
        <end position="262"/>
    </location>
</feature>
<dbReference type="PANTHER" id="PTHR10551">
    <property type="entry name" value="FASCIN"/>
    <property type="match status" value="1"/>
</dbReference>
<dbReference type="InterPro" id="IPR022768">
    <property type="entry name" value="Fascin-like_dom"/>
</dbReference>
<dbReference type="GO" id="GO:0030674">
    <property type="term" value="F:protein-macromolecule adaptor activity"/>
    <property type="evidence" value="ECO:0007669"/>
    <property type="project" value="InterPro"/>
</dbReference>
<dbReference type="Proteomes" id="UP000594262">
    <property type="component" value="Unplaced"/>
</dbReference>
<name>A0A7M5XEA3_9CNID</name>
<keyword evidence="5 6" id="KW-0206">Cytoskeleton</keyword>
<dbReference type="GO" id="GO:0051017">
    <property type="term" value="P:actin filament bundle assembly"/>
    <property type="evidence" value="ECO:0007669"/>
    <property type="project" value="TreeGrafter"/>
</dbReference>
<dbReference type="PIRSF" id="PIRSF005682">
    <property type="entry name" value="Fascin"/>
    <property type="match status" value="1"/>
</dbReference>
<evidence type="ECO:0000259" key="7">
    <source>
        <dbReference type="Pfam" id="PF06268"/>
    </source>
</evidence>
<evidence type="ECO:0000313" key="8">
    <source>
        <dbReference type="EnsemblMetazoa" id="CLYHEMP021573.1"/>
    </source>
</evidence>
<dbReference type="EnsemblMetazoa" id="CLYHEMT021573.1">
    <property type="protein sequence ID" value="CLYHEMP021573.1"/>
    <property type="gene ID" value="CLYHEMG021573"/>
</dbReference>
<dbReference type="RefSeq" id="XP_066935733.1">
    <property type="nucleotide sequence ID" value="XM_067079632.1"/>
</dbReference>
<dbReference type="GO" id="GO:0007163">
    <property type="term" value="P:establishment or maintenance of cell polarity"/>
    <property type="evidence" value="ECO:0007669"/>
    <property type="project" value="TreeGrafter"/>
</dbReference>
<accession>A0A7M5XEA3</accession>
<evidence type="ECO:0000256" key="5">
    <source>
        <dbReference type="ARBA" id="ARBA00023212"/>
    </source>
</evidence>
<dbReference type="GO" id="GO:0015629">
    <property type="term" value="C:actin cytoskeleton"/>
    <property type="evidence" value="ECO:0007669"/>
    <property type="project" value="TreeGrafter"/>
</dbReference>
<keyword evidence="9" id="KW-1185">Reference proteome</keyword>
<dbReference type="GO" id="GO:0005737">
    <property type="term" value="C:cytoplasm"/>
    <property type="evidence" value="ECO:0007669"/>
    <property type="project" value="TreeGrafter"/>
</dbReference>
<dbReference type="CDD" id="cd23335">
    <property type="entry name" value="beta-trefoil_FSCN_rpt2"/>
    <property type="match status" value="1"/>
</dbReference>
<dbReference type="CDD" id="cd23336">
    <property type="entry name" value="beta-trefoil_FSCN_rpt3"/>
    <property type="match status" value="1"/>
</dbReference>
<sequence length="506" mass="56394">MKGTQIKFRKMAQTNGHDASNGIVFGLMNQQGKYLTAEKFGNQISVTGTSLRSKQLWTFEPEGAESSKGYLRSPQKNYLETTKTGTVTCEAEEKEVSLLFDVTVADDGRWAFKDSFGKFLAGNTERLYTTMDSKQADEYLWAIHIAGHPQCNMRSVSRKRFVHLKDDQLCANEDIPWGHDAVITLEFHRGKYAIRDSNGRYLNGESGELETTSTEECMFSIALQDTEFAFKSSSGKYLTVYGPAGKLIANKKAISRDELFALEQSKAQVMLTANNGKTASIKQGIDVTANQFLELGDFGDTETFQMEFIDGQQNQVTFLSKNKKYWTAGNKSVTSSADQISPECIFELEYEGDKIALKAHNDRYITSTSGGKLVPTGETTSDANTLFLMQLMNRPILVLRCEHGYVGLIDSNDKVQCNRGGYDAMLVEGDGQGRYRLKTSKGKSWKVDGTSHLVQSSDEGDLFLFELCSKNKMRIQASNGKYLKGDHNGVITASAGKDDRNILWEY</sequence>
<keyword evidence="3 6" id="KW-0963">Cytoplasm</keyword>
<dbReference type="GO" id="GO:0051015">
    <property type="term" value="F:actin filament binding"/>
    <property type="evidence" value="ECO:0007669"/>
    <property type="project" value="InterPro"/>
</dbReference>
<evidence type="ECO:0000256" key="3">
    <source>
        <dbReference type="ARBA" id="ARBA00022490"/>
    </source>
</evidence>